<name>A0A7G8BFD4_9BACT</name>
<dbReference type="Gene3D" id="3.40.50.2300">
    <property type="match status" value="1"/>
</dbReference>
<dbReference type="Pfam" id="PF00072">
    <property type="entry name" value="Response_reg"/>
    <property type="match status" value="1"/>
</dbReference>
<sequence length="130" mass="14203">MSGVTVTYRVLIIDDEPRISDTLAIVFSKRGYEARVAYSAEQAIEIIAEWRPDVAIIDVVLPHMNGIDLAIVLRANYPSCRLVLFSGQPGTTEIAEEAAKKGHIFEILAKPVHPVSLLDTVALLLNSGSF</sequence>
<evidence type="ECO:0000313" key="5">
    <source>
        <dbReference type="Proteomes" id="UP000515312"/>
    </source>
</evidence>
<proteinExistence type="predicted"/>
<dbReference type="RefSeq" id="WP_186741742.1">
    <property type="nucleotide sequence ID" value="NZ_CP060394.1"/>
</dbReference>
<evidence type="ECO:0000313" key="4">
    <source>
        <dbReference type="EMBL" id="QNI31254.1"/>
    </source>
</evidence>
<accession>A0A7G8BFD4</accession>
<dbReference type="SUPFAM" id="SSF52172">
    <property type="entry name" value="CheY-like"/>
    <property type="match status" value="1"/>
</dbReference>
<dbReference type="KEGG" id="adin:H7849_19495"/>
<dbReference type="Proteomes" id="UP000515312">
    <property type="component" value="Chromosome"/>
</dbReference>
<dbReference type="EMBL" id="CP060394">
    <property type="protein sequence ID" value="QNI31254.1"/>
    <property type="molecule type" value="Genomic_DNA"/>
</dbReference>
<dbReference type="CDD" id="cd00156">
    <property type="entry name" value="REC"/>
    <property type="match status" value="1"/>
</dbReference>
<dbReference type="InterPro" id="IPR011006">
    <property type="entry name" value="CheY-like_superfamily"/>
</dbReference>
<reference evidence="4 5" key="1">
    <citation type="submission" date="2020-08" db="EMBL/GenBank/DDBJ databases">
        <title>Edaphobacter telluris sp. nov. and Acidobacterium dinghuensis sp. nov., two acidobacteria isolated from forest soil.</title>
        <authorList>
            <person name="Fu J."/>
            <person name="Qiu L."/>
        </authorList>
    </citation>
    <scope>NUCLEOTIDE SEQUENCE [LARGE SCALE GENOMIC DNA]</scope>
    <source>
        <strain evidence="4">4Y35</strain>
    </source>
</reference>
<evidence type="ECO:0000256" key="1">
    <source>
        <dbReference type="ARBA" id="ARBA00022553"/>
    </source>
</evidence>
<feature type="modified residue" description="4-aspartylphosphate" evidence="2">
    <location>
        <position position="58"/>
    </location>
</feature>
<evidence type="ECO:0000256" key="2">
    <source>
        <dbReference type="PROSITE-ProRule" id="PRU00169"/>
    </source>
</evidence>
<dbReference type="InterPro" id="IPR001789">
    <property type="entry name" value="Sig_transdc_resp-reg_receiver"/>
</dbReference>
<dbReference type="SMART" id="SM00448">
    <property type="entry name" value="REC"/>
    <property type="match status" value="1"/>
</dbReference>
<dbReference type="PANTHER" id="PTHR44591">
    <property type="entry name" value="STRESS RESPONSE REGULATOR PROTEIN 1"/>
    <property type="match status" value="1"/>
</dbReference>
<keyword evidence="1 2" id="KW-0597">Phosphoprotein</keyword>
<gene>
    <name evidence="4" type="ORF">H7849_19495</name>
</gene>
<keyword evidence="5" id="KW-1185">Reference proteome</keyword>
<organism evidence="4 5">
    <name type="scientific">Alloacidobacterium dinghuense</name>
    <dbReference type="NCBI Taxonomy" id="2763107"/>
    <lineage>
        <taxon>Bacteria</taxon>
        <taxon>Pseudomonadati</taxon>
        <taxon>Acidobacteriota</taxon>
        <taxon>Terriglobia</taxon>
        <taxon>Terriglobales</taxon>
        <taxon>Acidobacteriaceae</taxon>
        <taxon>Alloacidobacterium</taxon>
    </lineage>
</organism>
<dbReference type="AlphaFoldDB" id="A0A7G8BFD4"/>
<dbReference type="InterPro" id="IPR050595">
    <property type="entry name" value="Bact_response_regulator"/>
</dbReference>
<protein>
    <submittedName>
        <fullName evidence="4">Response regulator</fullName>
    </submittedName>
</protein>
<evidence type="ECO:0000259" key="3">
    <source>
        <dbReference type="PROSITE" id="PS50110"/>
    </source>
</evidence>
<feature type="domain" description="Response regulatory" evidence="3">
    <location>
        <begin position="9"/>
        <end position="125"/>
    </location>
</feature>
<dbReference type="PROSITE" id="PS50110">
    <property type="entry name" value="RESPONSE_REGULATORY"/>
    <property type="match status" value="1"/>
</dbReference>
<dbReference type="GO" id="GO:0000160">
    <property type="term" value="P:phosphorelay signal transduction system"/>
    <property type="evidence" value="ECO:0007669"/>
    <property type="project" value="InterPro"/>
</dbReference>
<dbReference type="PANTHER" id="PTHR44591:SF3">
    <property type="entry name" value="RESPONSE REGULATORY DOMAIN-CONTAINING PROTEIN"/>
    <property type="match status" value="1"/>
</dbReference>